<gene>
    <name evidence="3" type="ORF">FB460_1213</name>
</gene>
<protein>
    <submittedName>
        <fullName evidence="3">Type VII secretion protein EccE</fullName>
    </submittedName>
</protein>
<evidence type="ECO:0000313" key="4">
    <source>
        <dbReference type="Proteomes" id="UP000316196"/>
    </source>
</evidence>
<feature type="transmembrane region" description="Helical" evidence="1">
    <location>
        <begin position="18"/>
        <end position="37"/>
    </location>
</feature>
<evidence type="ECO:0000313" key="3">
    <source>
        <dbReference type="EMBL" id="TQL63401.1"/>
    </source>
</evidence>
<evidence type="ECO:0000256" key="1">
    <source>
        <dbReference type="SAM" id="Phobius"/>
    </source>
</evidence>
<feature type="domain" description="Type VII secretion system protein EccE" evidence="2">
    <location>
        <begin position="195"/>
        <end position="296"/>
    </location>
</feature>
<evidence type="ECO:0000259" key="2">
    <source>
        <dbReference type="Pfam" id="PF11203"/>
    </source>
</evidence>
<keyword evidence="4" id="KW-1185">Reference proteome</keyword>
<name>A0A542ZST7_9ACTN</name>
<dbReference type="Pfam" id="PF11203">
    <property type="entry name" value="EccE"/>
    <property type="match status" value="1"/>
</dbReference>
<comment type="caution">
    <text evidence="3">The sequence shown here is derived from an EMBL/GenBank/DDBJ whole genome shotgun (WGS) entry which is preliminary data.</text>
</comment>
<keyword evidence="1" id="KW-1133">Transmembrane helix</keyword>
<feature type="transmembrane region" description="Helical" evidence="1">
    <location>
        <begin position="43"/>
        <end position="63"/>
    </location>
</feature>
<dbReference type="Proteomes" id="UP000316196">
    <property type="component" value="Unassembled WGS sequence"/>
</dbReference>
<proteinExistence type="predicted"/>
<reference evidence="3 4" key="1">
    <citation type="submission" date="2019-06" db="EMBL/GenBank/DDBJ databases">
        <title>Sequencing the genomes of 1000 actinobacteria strains.</title>
        <authorList>
            <person name="Klenk H.-P."/>
        </authorList>
    </citation>
    <scope>NUCLEOTIDE SEQUENCE [LARGE SCALE GENOMIC DNA]</scope>
    <source>
        <strain evidence="3 4">DSM 8251</strain>
    </source>
</reference>
<dbReference type="RefSeq" id="WP_170209966.1">
    <property type="nucleotide sequence ID" value="NZ_BAAAMD010000002.1"/>
</dbReference>
<keyword evidence="1" id="KW-0472">Membrane</keyword>
<keyword evidence="1" id="KW-0812">Transmembrane</keyword>
<accession>A0A542ZST7</accession>
<dbReference type="AlphaFoldDB" id="A0A542ZST7"/>
<dbReference type="InterPro" id="IPR050051">
    <property type="entry name" value="EccE_dom"/>
</dbReference>
<dbReference type="EMBL" id="VFOR01000001">
    <property type="protein sequence ID" value="TQL63401.1"/>
    <property type="molecule type" value="Genomic_DNA"/>
</dbReference>
<sequence length="394" mass="42534">MSQAAELMPPRPWIFRHTIGLLVVEAAVLMAAVYFFARSWIGFGLGILVLAVTLLFALPLASGRSMVHVLRRRWAYGQRRPRADAPTGRLQPLAEWVPHLHVTPTQTGRGEPLGMVFDGDAWVAALAVVEDDDLIADTGATLRLQDLDELTVVDDIVFDGLQVITHFAGAPATRVLGDQAQVVAAYRELGNPVPPAVCSTWIAVRLDPRRCLPAVTRRGPSNHEVGPEGPMAALRFGVHRVQSQLKLRGLTTRLVDDEEITDVLARCIGAVDEIRPAQEPASDEDWEIWSCDGFEHAVMTVRDWGDDPDLGHATLLALSMQASALWGVVAYTVSHGRDATGAVRLVDSDADRVIDVLDAVCDSAEEAGVSFESPGGMAVPGMLGTVPLGRGWSV</sequence>
<organism evidence="3 4">
    <name type="scientific">Propioniferax innocua</name>
    <dbReference type="NCBI Taxonomy" id="1753"/>
    <lineage>
        <taxon>Bacteria</taxon>
        <taxon>Bacillati</taxon>
        <taxon>Actinomycetota</taxon>
        <taxon>Actinomycetes</taxon>
        <taxon>Propionibacteriales</taxon>
        <taxon>Propionibacteriaceae</taxon>
        <taxon>Propioniferax</taxon>
    </lineage>
</organism>